<evidence type="ECO:0000259" key="7">
    <source>
        <dbReference type="Pfam" id="PF02911"/>
    </source>
</evidence>
<dbReference type="HAMAP" id="MF_00182">
    <property type="entry name" value="Formyl_trans"/>
    <property type="match status" value="1"/>
</dbReference>
<dbReference type="EMBL" id="AP012057">
    <property type="protein sequence ID" value="BAN02371.1"/>
    <property type="molecule type" value="Genomic_DNA"/>
</dbReference>
<evidence type="ECO:0000256" key="4">
    <source>
        <dbReference type="ARBA" id="ARBA00022917"/>
    </source>
</evidence>
<keyword evidence="9" id="KW-1185">Reference proteome</keyword>
<organism evidence="8 9">
    <name type="scientific">Ilumatobacter coccineus (strain NBRC 103263 / KCTC 29153 / YM16-304)</name>
    <dbReference type="NCBI Taxonomy" id="1313172"/>
    <lineage>
        <taxon>Bacteria</taxon>
        <taxon>Bacillati</taxon>
        <taxon>Actinomycetota</taxon>
        <taxon>Acidimicrobiia</taxon>
        <taxon>Acidimicrobiales</taxon>
        <taxon>Ilumatobacteraceae</taxon>
        <taxon>Ilumatobacter</taxon>
    </lineage>
</organism>
<evidence type="ECO:0000256" key="1">
    <source>
        <dbReference type="ARBA" id="ARBA00010699"/>
    </source>
</evidence>
<dbReference type="InterPro" id="IPR005794">
    <property type="entry name" value="Fmt"/>
</dbReference>
<comment type="similarity">
    <text evidence="1 5">Belongs to the Fmt family.</text>
</comment>
<dbReference type="InterPro" id="IPR002376">
    <property type="entry name" value="Formyl_transf_N"/>
</dbReference>
<dbReference type="SUPFAM" id="SSF50486">
    <property type="entry name" value="FMT C-terminal domain-like"/>
    <property type="match status" value="1"/>
</dbReference>
<evidence type="ECO:0000313" key="9">
    <source>
        <dbReference type="Proteomes" id="UP000011863"/>
    </source>
</evidence>
<gene>
    <name evidence="5 8" type="primary">fmt</name>
    <name evidence="8" type="ORF">YM304_20570</name>
</gene>
<comment type="catalytic activity">
    <reaction evidence="5">
        <text>L-methionyl-tRNA(fMet) + (6R)-10-formyltetrahydrofolate = N-formyl-L-methionyl-tRNA(fMet) + (6S)-5,6,7,8-tetrahydrofolate + H(+)</text>
        <dbReference type="Rhea" id="RHEA:24380"/>
        <dbReference type="Rhea" id="RHEA-COMP:9952"/>
        <dbReference type="Rhea" id="RHEA-COMP:9953"/>
        <dbReference type="ChEBI" id="CHEBI:15378"/>
        <dbReference type="ChEBI" id="CHEBI:57453"/>
        <dbReference type="ChEBI" id="CHEBI:78530"/>
        <dbReference type="ChEBI" id="CHEBI:78844"/>
        <dbReference type="ChEBI" id="CHEBI:195366"/>
        <dbReference type="EC" id="2.1.2.9"/>
    </reaction>
</comment>
<evidence type="ECO:0000313" key="8">
    <source>
        <dbReference type="EMBL" id="BAN02371.1"/>
    </source>
</evidence>
<dbReference type="PANTHER" id="PTHR11138">
    <property type="entry name" value="METHIONYL-TRNA FORMYLTRANSFERASE"/>
    <property type="match status" value="1"/>
</dbReference>
<dbReference type="EC" id="2.1.2.9" evidence="2 5"/>
<comment type="function">
    <text evidence="5">Attaches a formyl group to the free amino group of methionyl-tRNA(fMet). The formyl group appears to play a dual role in the initiator identity of N-formylmethionyl-tRNA by promoting its recognition by IF2 and preventing the misappropriation of this tRNA by the elongation apparatus.</text>
</comment>
<dbReference type="KEGG" id="aym:YM304_20570"/>
<keyword evidence="3 5" id="KW-0808">Transferase</keyword>
<dbReference type="Pfam" id="PF00551">
    <property type="entry name" value="Formyl_trans_N"/>
    <property type="match status" value="1"/>
</dbReference>
<accession>A0A6C7E7B5</accession>
<feature type="domain" description="Formyl transferase N-terminal" evidence="6">
    <location>
        <begin position="1"/>
        <end position="173"/>
    </location>
</feature>
<evidence type="ECO:0000256" key="5">
    <source>
        <dbReference type="HAMAP-Rule" id="MF_00182"/>
    </source>
</evidence>
<dbReference type="CDD" id="cd08704">
    <property type="entry name" value="Met_tRNA_FMT_C"/>
    <property type="match status" value="1"/>
</dbReference>
<dbReference type="InterPro" id="IPR036477">
    <property type="entry name" value="Formyl_transf_N_sf"/>
</dbReference>
<dbReference type="Proteomes" id="UP000011863">
    <property type="component" value="Chromosome"/>
</dbReference>
<evidence type="ECO:0000256" key="2">
    <source>
        <dbReference type="ARBA" id="ARBA00012261"/>
    </source>
</evidence>
<name>A0A6C7E7B5_ILUCY</name>
<dbReference type="SUPFAM" id="SSF53328">
    <property type="entry name" value="Formyltransferase"/>
    <property type="match status" value="1"/>
</dbReference>
<keyword evidence="4 5" id="KW-0648">Protein biosynthesis</keyword>
<dbReference type="InterPro" id="IPR041711">
    <property type="entry name" value="Met-tRNA-FMT_N"/>
</dbReference>
<proteinExistence type="inferred from homology"/>
<dbReference type="Pfam" id="PF02911">
    <property type="entry name" value="Formyl_trans_C"/>
    <property type="match status" value="1"/>
</dbReference>
<dbReference type="GO" id="GO:0004479">
    <property type="term" value="F:methionyl-tRNA formyltransferase activity"/>
    <property type="evidence" value="ECO:0007669"/>
    <property type="project" value="UniProtKB-UniRule"/>
</dbReference>
<protein>
    <recommendedName>
        <fullName evidence="2 5">Methionyl-tRNA formyltransferase</fullName>
        <ecNumber evidence="2 5">2.1.2.9</ecNumber>
    </recommendedName>
</protein>
<feature type="binding site" evidence="5">
    <location>
        <begin position="103"/>
        <end position="106"/>
    </location>
    <ligand>
        <name>(6S)-5,6,7,8-tetrahydrofolate</name>
        <dbReference type="ChEBI" id="CHEBI:57453"/>
    </ligand>
</feature>
<dbReference type="AlphaFoldDB" id="A0A6C7E7B5"/>
<dbReference type="CDD" id="cd08646">
    <property type="entry name" value="FMT_core_Met-tRNA-FMT_N"/>
    <property type="match status" value="1"/>
</dbReference>
<feature type="domain" description="Formyl transferase C-terminal" evidence="7">
    <location>
        <begin position="197"/>
        <end position="241"/>
    </location>
</feature>
<reference evidence="8 9" key="1">
    <citation type="journal article" date="2013" name="Int. J. Syst. Evol. Microbiol.">
        <title>Ilumatobacter nonamiense sp. nov. and Ilumatobacter coccineum sp. nov., isolated from seashore sand.</title>
        <authorList>
            <person name="Matsumoto A."/>
            <person name="Kasai H."/>
            <person name="Matsuo Y."/>
            <person name="Shizuri Y."/>
            <person name="Ichikawa N."/>
            <person name="Fujita N."/>
            <person name="Omura S."/>
            <person name="Takahashi Y."/>
        </authorList>
    </citation>
    <scope>NUCLEOTIDE SEQUENCE [LARGE SCALE GENOMIC DNA]</scope>
    <source>
        <strain evidence="9">NBRC 103263 / KCTC 29153 / YM16-304</strain>
    </source>
</reference>
<dbReference type="InterPro" id="IPR011034">
    <property type="entry name" value="Formyl_transferase-like_C_sf"/>
</dbReference>
<dbReference type="RefSeq" id="WP_015441618.1">
    <property type="nucleotide sequence ID" value="NC_020520.1"/>
</dbReference>
<dbReference type="InterPro" id="IPR044135">
    <property type="entry name" value="Met-tRNA-FMT_C"/>
</dbReference>
<evidence type="ECO:0000259" key="6">
    <source>
        <dbReference type="Pfam" id="PF00551"/>
    </source>
</evidence>
<dbReference type="OrthoDB" id="9802815at2"/>
<dbReference type="Gene3D" id="3.40.50.12230">
    <property type="match status" value="1"/>
</dbReference>
<sequence length="277" mass="29997">MKLVYLGTPEMAVPPLRALVDAGHDVVRVITRIDKKRGRGGALSPSPVKAAALELGLTVSHDPDDVLAAVTDDGAELGVVVAYGRIIKPHLLDVLPMVNLHFSLLPRWRGAAPVERALLAGDAETGVDVMRVEEGLDTGGIYAERRVPIGDDTTADELRRTLVDVGADLLVEQLATPVTDWIDDPTPQRGEPLYASKLTKDEFEIDWSQSMIDVHRRIRVGGAWTTFRGKRLKIHAADLVDGSILPTVVQPEGKGPMAFDAWRNGAQPTADERFGGL</sequence>
<dbReference type="InterPro" id="IPR005793">
    <property type="entry name" value="Formyl_trans_C"/>
</dbReference>
<dbReference type="PANTHER" id="PTHR11138:SF5">
    <property type="entry name" value="METHIONYL-TRNA FORMYLTRANSFERASE, MITOCHONDRIAL"/>
    <property type="match status" value="1"/>
</dbReference>
<evidence type="ECO:0000256" key="3">
    <source>
        <dbReference type="ARBA" id="ARBA00022679"/>
    </source>
</evidence>
<dbReference type="GO" id="GO:0005829">
    <property type="term" value="C:cytosol"/>
    <property type="evidence" value="ECO:0007669"/>
    <property type="project" value="TreeGrafter"/>
</dbReference>